<sequence>MRYRISPSLNVMFRNSEGDAARLQAVTRAHFAGEKFIEEAVKHDLAYLQGVPNTTSYCYERKQQVFPMIRQLGKSTAFVTPSASEINGDGVINLLQRPNRQRSRRQEISTPHAGREVRASRQ</sequence>
<dbReference type="EMBL" id="JABSTR010000001">
    <property type="protein sequence ID" value="KAH9363180.1"/>
    <property type="molecule type" value="Genomic_DNA"/>
</dbReference>
<dbReference type="OrthoDB" id="6429477at2759"/>
<dbReference type="VEuPathDB" id="VectorBase:HLOH_052985"/>
<evidence type="ECO:0000313" key="3">
    <source>
        <dbReference type="Proteomes" id="UP000821853"/>
    </source>
</evidence>
<gene>
    <name evidence="2" type="ORF">HPB48_011852</name>
</gene>
<evidence type="ECO:0000313" key="2">
    <source>
        <dbReference type="EMBL" id="KAH9363180.1"/>
    </source>
</evidence>
<name>A0A9J6FMF3_HAELO</name>
<dbReference type="AlphaFoldDB" id="A0A9J6FMF3"/>
<feature type="compositionally biased region" description="Basic and acidic residues" evidence="1">
    <location>
        <begin position="113"/>
        <end position="122"/>
    </location>
</feature>
<dbReference type="Proteomes" id="UP000821853">
    <property type="component" value="Chromosome 1"/>
</dbReference>
<protein>
    <submittedName>
        <fullName evidence="2">Uncharacterized protein</fullName>
    </submittedName>
</protein>
<keyword evidence="3" id="KW-1185">Reference proteome</keyword>
<comment type="caution">
    <text evidence="2">The sequence shown here is derived from an EMBL/GenBank/DDBJ whole genome shotgun (WGS) entry which is preliminary data.</text>
</comment>
<evidence type="ECO:0000256" key="1">
    <source>
        <dbReference type="SAM" id="MobiDB-lite"/>
    </source>
</evidence>
<proteinExistence type="predicted"/>
<reference evidence="2 3" key="1">
    <citation type="journal article" date="2020" name="Cell">
        <title>Large-Scale Comparative Analyses of Tick Genomes Elucidate Their Genetic Diversity and Vector Capacities.</title>
        <authorList>
            <consortium name="Tick Genome and Microbiome Consortium (TIGMIC)"/>
            <person name="Jia N."/>
            <person name="Wang J."/>
            <person name="Shi W."/>
            <person name="Du L."/>
            <person name="Sun Y."/>
            <person name="Zhan W."/>
            <person name="Jiang J.F."/>
            <person name="Wang Q."/>
            <person name="Zhang B."/>
            <person name="Ji P."/>
            <person name="Bell-Sakyi L."/>
            <person name="Cui X.M."/>
            <person name="Yuan T.T."/>
            <person name="Jiang B.G."/>
            <person name="Yang W.F."/>
            <person name="Lam T.T."/>
            <person name="Chang Q.C."/>
            <person name="Ding S.J."/>
            <person name="Wang X.J."/>
            <person name="Zhu J.G."/>
            <person name="Ruan X.D."/>
            <person name="Zhao L."/>
            <person name="Wei J.T."/>
            <person name="Ye R.Z."/>
            <person name="Que T.C."/>
            <person name="Du C.H."/>
            <person name="Zhou Y.H."/>
            <person name="Cheng J.X."/>
            <person name="Dai P.F."/>
            <person name="Guo W.B."/>
            <person name="Han X.H."/>
            <person name="Huang E.J."/>
            <person name="Li L.F."/>
            <person name="Wei W."/>
            <person name="Gao Y.C."/>
            <person name="Liu J.Z."/>
            <person name="Shao H.Z."/>
            <person name="Wang X."/>
            <person name="Wang C.C."/>
            <person name="Yang T.C."/>
            <person name="Huo Q.B."/>
            <person name="Li W."/>
            <person name="Chen H.Y."/>
            <person name="Chen S.E."/>
            <person name="Zhou L.G."/>
            <person name="Ni X.B."/>
            <person name="Tian J.H."/>
            <person name="Sheng Y."/>
            <person name="Liu T."/>
            <person name="Pan Y.S."/>
            <person name="Xia L.Y."/>
            <person name="Li J."/>
            <person name="Zhao F."/>
            <person name="Cao W.C."/>
        </authorList>
    </citation>
    <scope>NUCLEOTIDE SEQUENCE [LARGE SCALE GENOMIC DNA]</scope>
    <source>
        <strain evidence="2">HaeL-2018</strain>
    </source>
</reference>
<organism evidence="2 3">
    <name type="scientific">Haemaphysalis longicornis</name>
    <name type="common">Bush tick</name>
    <dbReference type="NCBI Taxonomy" id="44386"/>
    <lineage>
        <taxon>Eukaryota</taxon>
        <taxon>Metazoa</taxon>
        <taxon>Ecdysozoa</taxon>
        <taxon>Arthropoda</taxon>
        <taxon>Chelicerata</taxon>
        <taxon>Arachnida</taxon>
        <taxon>Acari</taxon>
        <taxon>Parasitiformes</taxon>
        <taxon>Ixodida</taxon>
        <taxon>Ixodoidea</taxon>
        <taxon>Ixodidae</taxon>
        <taxon>Haemaphysalinae</taxon>
        <taxon>Haemaphysalis</taxon>
    </lineage>
</organism>
<feature type="region of interest" description="Disordered" evidence="1">
    <location>
        <begin position="94"/>
        <end position="122"/>
    </location>
</feature>
<accession>A0A9J6FMF3</accession>